<dbReference type="AlphaFoldDB" id="A0A285QWW8"/>
<evidence type="ECO:0000313" key="1">
    <source>
        <dbReference type="EMBL" id="SOB86460.1"/>
    </source>
</evidence>
<organism evidence="1 2">
    <name type="scientific">Sphingomonas guangdongensis</name>
    <dbReference type="NCBI Taxonomy" id="1141890"/>
    <lineage>
        <taxon>Bacteria</taxon>
        <taxon>Pseudomonadati</taxon>
        <taxon>Pseudomonadota</taxon>
        <taxon>Alphaproteobacteria</taxon>
        <taxon>Sphingomonadales</taxon>
        <taxon>Sphingomonadaceae</taxon>
        <taxon>Sphingomonas</taxon>
    </lineage>
</organism>
<evidence type="ECO:0000313" key="2">
    <source>
        <dbReference type="Proteomes" id="UP000219494"/>
    </source>
</evidence>
<keyword evidence="2" id="KW-1185">Reference proteome</keyword>
<dbReference type="Proteomes" id="UP000219494">
    <property type="component" value="Unassembled WGS sequence"/>
</dbReference>
<accession>A0A285QWW8</accession>
<protein>
    <submittedName>
        <fullName evidence="1">Uncharacterized protein</fullName>
    </submittedName>
</protein>
<sequence>MLTDAALRTRVQLDVARAPSSTPTNPAKALVDRATSPATGAIDTAGLARDVVAAARTDAPVADRAYRAISAELAQHSPVAAGAFEREVVAAARDQSSAVPGPSITGAAHGAATAGTRTLIDNPILSVQWEGTRSAWTGKAGFTPGLTALLEQHGLTINPRNNVPPAGSVGQASGVGVGRANNINGAAAEAAIADRLRAQGYDVETQVTVQDGQRRLDVVGTRPASDPRFNERVEVESKVGRTGPNARATSEATLDGMRLAENQTLRGGARVLDVVGRVARPVGLVMDAVEIGSAFRADGNQVGENTGRAASGLVGGAAGGYAGALAGAAIGTMIFPGVGTVVGGIVGGAIGALAGDGAGRGLFDGIRSLI</sequence>
<gene>
    <name evidence="1" type="ORF">SAMN06297144_1565</name>
</gene>
<dbReference type="PANTHER" id="PTHR21525">
    <property type="entry name" value="MOTILE SPERM PROTEIN"/>
    <property type="match status" value="1"/>
</dbReference>
<dbReference type="EMBL" id="OBMI01000002">
    <property type="protein sequence ID" value="SOB86460.1"/>
    <property type="molecule type" value="Genomic_DNA"/>
</dbReference>
<dbReference type="OrthoDB" id="8882946at2"/>
<name>A0A285QWW8_9SPHN</name>
<dbReference type="PANTHER" id="PTHR21525:SF9">
    <property type="entry name" value="CHANNEL_COLICIN DOMAIN-CONTAINING PROTEIN"/>
    <property type="match status" value="1"/>
</dbReference>
<proteinExistence type="predicted"/>
<reference evidence="1 2" key="1">
    <citation type="submission" date="2017-07" db="EMBL/GenBank/DDBJ databases">
        <authorList>
            <person name="Sun Z.S."/>
            <person name="Albrecht U."/>
            <person name="Echele G."/>
            <person name="Lee C.C."/>
        </authorList>
    </citation>
    <scope>NUCLEOTIDE SEQUENCE [LARGE SCALE GENOMIC DNA]</scope>
    <source>
        <strain evidence="1 2">CGMCC 1.12672</strain>
    </source>
</reference>
<dbReference type="RefSeq" id="WP_097063485.1">
    <property type="nucleotide sequence ID" value="NZ_OBMI01000002.1"/>
</dbReference>